<evidence type="ECO:0000259" key="3">
    <source>
        <dbReference type="Pfam" id="PF17886"/>
    </source>
</evidence>
<comment type="similarity">
    <text evidence="1">Belongs to the arsA ATPase family.</text>
</comment>
<dbReference type="Pfam" id="PF17886">
    <property type="entry name" value="ArsA_HSP20"/>
    <property type="match status" value="1"/>
</dbReference>
<dbReference type="CDD" id="cd02035">
    <property type="entry name" value="ArsA"/>
    <property type="match status" value="1"/>
</dbReference>
<evidence type="ECO:0000256" key="1">
    <source>
        <dbReference type="ARBA" id="ARBA00011040"/>
    </source>
</evidence>
<sequence>MKPPESVPPTAIGLFVGKGGVGKSTCAAASAVVQACAGNRVLLISTDQAHSVGDVLGVAVTPSGARDAREAVAVTLDDAAPQTGSLEVLALDTLALLEAHWVGVADVLAARFPESDLGSVAPEELSALPGIQEVLGLHEVVELADSRRWDLVVVDCASTADAMRMLTLPATVALYAERSWPRHRRLSGTEDPRSTALVELIERVSGAAERLAERLTDETSVAAHLVLTAERVVAAEAVRTLGALSLSGVRVAELIVNQILPQDDSYAYDNLPAHPAFDWYTARIGEQQRVLEELDRAIGDVAMVLVPHLAGEPIGPRALGELLDSSRRRDGSAPPGPLRPVVDRESGSGLGAVYRLRLELAQVDSGALRLGRSGDDLIIGAGATRRRVRLASVLRRCTVSDATLRGSELTVRFRPDPRLWPASADEEVRR</sequence>
<organism evidence="4 5">
    <name type="scientific">[Mycobacterium] kokjensenii</name>
    <dbReference type="NCBI Taxonomy" id="3064287"/>
    <lineage>
        <taxon>Bacteria</taxon>
        <taxon>Bacillati</taxon>
        <taxon>Actinomycetota</taxon>
        <taxon>Actinomycetes</taxon>
        <taxon>Mycobacteriales</taxon>
        <taxon>Mycobacteriaceae</taxon>
        <taxon>Mycolicibacter</taxon>
    </lineage>
</organism>
<dbReference type="Gene3D" id="3.40.50.300">
    <property type="entry name" value="P-loop containing nucleotide triphosphate hydrolases"/>
    <property type="match status" value="1"/>
</dbReference>
<dbReference type="InterPro" id="IPR027417">
    <property type="entry name" value="P-loop_NTPase"/>
</dbReference>
<reference evidence="4 5" key="1">
    <citation type="submission" date="2023-08" db="EMBL/GenBank/DDBJ databases">
        <authorList>
            <person name="Folkvardsen B D."/>
            <person name="Norman A."/>
        </authorList>
    </citation>
    <scope>NUCLEOTIDE SEQUENCE [LARGE SCALE GENOMIC DNA]</scope>
    <source>
        <strain evidence="4 5">Mu0083</strain>
    </source>
</reference>
<evidence type="ECO:0000259" key="2">
    <source>
        <dbReference type="Pfam" id="PF02374"/>
    </source>
</evidence>
<evidence type="ECO:0000313" key="4">
    <source>
        <dbReference type="EMBL" id="CAJ1496973.1"/>
    </source>
</evidence>
<evidence type="ECO:0000313" key="5">
    <source>
        <dbReference type="Proteomes" id="UP001190336"/>
    </source>
</evidence>
<dbReference type="InterPro" id="IPR016300">
    <property type="entry name" value="ATPase_ArsA/GET3"/>
</dbReference>
<accession>A0ABM9LD31</accession>
<dbReference type="PANTHER" id="PTHR10803:SF3">
    <property type="entry name" value="ATPASE GET3"/>
    <property type="match status" value="1"/>
</dbReference>
<feature type="domain" description="ArsA/GET3 Anion-transporting ATPase-like" evidence="2">
    <location>
        <begin position="14"/>
        <end position="322"/>
    </location>
</feature>
<name>A0ABM9LD31_9MYCO</name>
<dbReference type="Proteomes" id="UP001190336">
    <property type="component" value="Chromosome"/>
</dbReference>
<dbReference type="EMBL" id="OY726394">
    <property type="protein sequence ID" value="CAJ1496973.1"/>
    <property type="molecule type" value="Genomic_DNA"/>
</dbReference>
<gene>
    <name evidence="4" type="ORF">MU0083_001555</name>
</gene>
<protein>
    <submittedName>
        <fullName evidence="4">ArsA family ATPase</fullName>
    </submittedName>
</protein>
<dbReference type="SUPFAM" id="SSF52540">
    <property type="entry name" value="P-loop containing nucleoside triphosphate hydrolases"/>
    <property type="match status" value="1"/>
</dbReference>
<keyword evidence="5" id="KW-1185">Reference proteome</keyword>
<dbReference type="Pfam" id="PF02374">
    <property type="entry name" value="ArsA_ATPase"/>
    <property type="match status" value="1"/>
</dbReference>
<dbReference type="InterPro" id="IPR008978">
    <property type="entry name" value="HSP20-like_chaperone"/>
</dbReference>
<dbReference type="PANTHER" id="PTHR10803">
    <property type="entry name" value="ARSENICAL PUMP-DRIVING ATPASE ARSENITE-TRANSLOCATING ATPASE"/>
    <property type="match status" value="1"/>
</dbReference>
<dbReference type="Gene3D" id="2.60.40.790">
    <property type="match status" value="1"/>
</dbReference>
<proteinExistence type="inferred from homology"/>
<dbReference type="InterPro" id="IPR025723">
    <property type="entry name" value="ArsA/GET3_ATPase-like"/>
</dbReference>
<dbReference type="RefSeq" id="WP_308476527.1">
    <property type="nucleotide sequence ID" value="NZ_OY726394.1"/>
</dbReference>
<feature type="domain" description="ArsA HSP20-like" evidence="3">
    <location>
        <begin position="353"/>
        <end position="413"/>
    </location>
</feature>
<dbReference type="InterPro" id="IPR040612">
    <property type="entry name" value="ArsA_HSP20-like"/>
</dbReference>